<name>A0A5M3WF74_9ACTN</name>
<evidence type="ECO:0000256" key="1">
    <source>
        <dbReference type="SAM" id="MobiDB-lite"/>
    </source>
</evidence>
<dbReference type="InterPro" id="IPR010982">
    <property type="entry name" value="Lambda_DNA-bd_dom_sf"/>
</dbReference>
<accession>A0A5M3WF74</accession>
<dbReference type="Proteomes" id="UP000331127">
    <property type="component" value="Unassembled WGS sequence"/>
</dbReference>
<comment type="caution">
    <text evidence="2">The sequence shown here is derived from an EMBL/GenBank/DDBJ whole genome shotgun (WGS) entry which is preliminary data.</text>
</comment>
<keyword evidence="3" id="KW-1185">Reference proteome</keyword>
<feature type="region of interest" description="Disordered" evidence="1">
    <location>
        <begin position="153"/>
        <end position="174"/>
    </location>
</feature>
<gene>
    <name evidence="2" type="ORF">Amac_010510</name>
</gene>
<dbReference type="InterPro" id="IPR001387">
    <property type="entry name" value="Cro/C1-type_HTH"/>
</dbReference>
<dbReference type="EMBL" id="BLAE01000006">
    <property type="protein sequence ID" value="GES07456.1"/>
    <property type="molecule type" value="Genomic_DNA"/>
</dbReference>
<evidence type="ECO:0000313" key="2">
    <source>
        <dbReference type="EMBL" id="GES07456.1"/>
    </source>
</evidence>
<sequence length="202" mass="22458">MSESSTWTVNEVVSYRLALARRRAGLTQEEAAARFSEATGRKWTKNSVGAAERAREVGRLREFNAEELVAFGRVFGVPVAFFLLPPDDTGKDQEFHLGPDGQTVTRLSLLSSVLLFRPSSLFVDDANAATRVHGLSWSPAHPSWYRPEDDFVPEEPGVEYEPPRPTPAADDAGVIDGAQRLEVLRLLDRIRRVVSPQDEPPF</sequence>
<reference evidence="2 3" key="1">
    <citation type="submission" date="2019-10" db="EMBL/GenBank/DDBJ databases">
        <title>Whole genome shotgun sequence of Acrocarpospora macrocephala NBRC 16266.</title>
        <authorList>
            <person name="Ichikawa N."/>
            <person name="Kimura A."/>
            <person name="Kitahashi Y."/>
            <person name="Komaki H."/>
            <person name="Oguchi A."/>
        </authorList>
    </citation>
    <scope>NUCLEOTIDE SEQUENCE [LARGE SCALE GENOMIC DNA]</scope>
    <source>
        <strain evidence="2 3">NBRC 16266</strain>
    </source>
</reference>
<dbReference type="GO" id="GO:0003677">
    <property type="term" value="F:DNA binding"/>
    <property type="evidence" value="ECO:0007669"/>
    <property type="project" value="InterPro"/>
</dbReference>
<proteinExistence type="predicted"/>
<dbReference type="CDD" id="cd00093">
    <property type="entry name" value="HTH_XRE"/>
    <property type="match status" value="1"/>
</dbReference>
<dbReference type="AlphaFoldDB" id="A0A5M3WF74"/>
<dbReference type="Gene3D" id="1.10.260.40">
    <property type="entry name" value="lambda repressor-like DNA-binding domains"/>
    <property type="match status" value="1"/>
</dbReference>
<evidence type="ECO:0000313" key="3">
    <source>
        <dbReference type="Proteomes" id="UP000331127"/>
    </source>
</evidence>
<organism evidence="2 3">
    <name type="scientific">Acrocarpospora macrocephala</name>
    <dbReference type="NCBI Taxonomy" id="150177"/>
    <lineage>
        <taxon>Bacteria</taxon>
        <taxon>Bacillati</taxon>
        <taxon>Actinomycetota</taxon>
        <taxon>Actinomycetes</taxon>
        <taxon>Streptosporangiales</taxon>
        <taxon>Streptosporangiaceae</taxon>
        <taxon>Acrocarpospora</taxon>
    </lineage>
</organism>
<protein>
    <submittedName>
        <fullName evidence="2">Uncharacterized protein</fullName>
    </submittedName>
</protein>